<feature type="transmembrane region" description="Helical" evidence="1">
    <location>
        <begin position="203"/>
        <end position="222"/>
    </location>
</feature>
<organism evidence="2 3">
    <name type="scientific">Stylonychia lemnae</name>
    <name type="common">Ciliate</name>
    <dbReference type="NCBI Taxonomy" id="5949"/>
    <lineage>
        <taxon>Eukaryota</taxon>
        <taxon>Sar</taxon>
        <taxon>Alveolata</taxon>
        <taxon>Ciliophora</taxon>
        <taxon>Intramacronucleata</taxon>
        <taxon>Spirotrichea</taxon>
        <taxon>Stichotrichia</taxon>
        <taxon>Sporadotrichida</taxon>
        <taxon>Oxytrichidae</taxon>
        <taxon>Stylonychinae</taxon>
        <taxon>Stylonychia</taxon>
    </lineage>
</organism>
<evidence type="ECO:0000256" key="1">
    <source>
        <dbReference type="SAM" id="Phobius"/>
    </source>
</evidence>
<keyword evidence="3" id="KW-1185">Reference proteome</keyword>
<protein>
    <submittedName>
        <fullName evidence="2">Major facilitator superfamily mfs_1</fullName>
    </submittedName>
</protein>
<feature type="transmembrane region" description="Helical" evidence="1">
    <location>
        <begin position="352"/>
        <end position="371"/>
    </location>
</feature>
<feature type="transmembrane region" description="Helical" evidence="1">
    <location>
        <begin position="115"/>
        <end position="133"/>
    </location>
</feature>
<name>A0A077ZMR2_STYLE</name>
<reference evidence="2 3" key="1">
    <citation type="submission" date="2014-06" db="EMBL/GenBank/DDBJ databases">
        <authorList>
            <person name="Swart Estienne"/>
        </authorList>
    </citation>
    <scope>NUCLEOTIDE SEQUENCE [LARGE SCALE GENOMIC DNA]</scope>
    <source>
        <strain evidence="2 3">130c</strain>
    </source>
</reference>
<feature type="transmembrane region" description="Helical" evidence="1">
    <location>
        <begin position="172"/>
        <end position="191"/>
    </location>
</feature>
<dbReference type="InterPro" id="IPR036259">
    <property type="entry name" value="MFS_trans_sf"/>
</dbReference>
<keyword evidence="1" id="KW-0472">Membrane</keyword>
<dbReference type="EMBL" id="CCKQ01000155">
    <property type="protein sequence ID" value="CDW71223.1"/>
    <property type="molecule type" value="Genomic_DNA"/>
</dbReference>
<accession>A0A077ZMR2</accession>
<dbReference type="PANTHER" id="PTHR23524">
    <property type="entry name" value="TRANSPORTER, PUTATIVE (AFU_ORTHOLOGUE AFUA_8G04850)-RELATED"/>
    <property type="match status" value="1"/>
</dbReference>
<dbReference type="PANTHER" id="PTHR23524:SF1">
    <property type="entry name" value="MRH DOMAIN-CONTAINING PROTEIN-RELATED"/>
    <property type="match status" value="1"/>
</dbReference>
<sequence>MNIENKSNDQSYHYIQDIDNKANNDKKFLGMSIKKRYSIANVLAIPLIQVSLTISVFFFTIQVIFLLRDPLYYNIPQENIGIVSSDIIFYSMFTQLIAVITFGYIYDIYGRRKSITLNVLGVGFVLIMMPIGAPNVYPITYIVRAIFTIVTVGSTQHPLINDYVKNDSRGKASALQAFGTIFGDMLNYFAILPSISGLKVGQQFQFVGTLFVVIAIILWFIVKEPYVYSIRGKSAIQRHLITSNESLQFEKVYEDEQAFTKAKKLTKQIIWQCSHKSIILMCFFANIIIRANIIMLSSYMTLWTSSFIGTAYIKDSQQAQEIVQNYSIYSTLTILILIIPLGYIADKYKYKHLMAFFTILKIFSIYCFFQLTNPNSIGTKIVYITMFITHSAQNILTDAVFSKNLPKDIRGSLTGAYQLIGTIGILAFTKAGAYLYNEFGPSYPFLFVAFIDGLFLFALGILVTFTNFNH</sequence>
<gene>
    <name evidence="2" type="primary">Contig12116.g12952</name>
    <name evidence="2" type="ORF">STYLEM_164</name>
</gene>
<feature type="transmembrane region" description="Helical" evidence="1">
    <location>
        <begin position="139"/>
        <end position="160"/>
    </location>
</feature>
<feature type="transmembrane region" description="Helical" evidence="1">
    <location>
        <begin position="87"/>
        <end position="106"/>
    </location>
</feature>
<dbReference type="InterPro" id="IPR011701">
    <property type="entry name" value="MFS"/>
</dbReference>
<dbReference type="AlphaFoldDB" id="A0A077ZMR2"/>
<feature type="transmembrane region" description="Helical" evidence="1">
    <location>
        <begin position="442"/>
        <end position="465"/>
    </location>
</feature>
<dbReference type="InParanoid" id="A0A077ZMR2"/>
<evidence type="ECO:0000313" key="2">
    <source>
        <dbReference type="EMBL" id="CDW71223.1"/>
    </source>
</evidence>
<feature type="transmembrane region" description="Helical" evidence="1">
    <location>
        <begin position="39"/>
        <end position="67"/>
    </location>
</feature>
<dbReference type="SUPFAM" id="SSF103473">
    <property type="entry name" value="MFS general substrate transporter"/>
    <property type="match status" value="1"/>
</dbReference>
<keyword evidence="1" id="KW-0812">Transmembrane</keyword>
<feature type="transmembrane region" description="Helical" evidence="1">
    <location>
        <begin position="326"/>
        <end position="345"/>
    </location>
</feature>
<dbReference type="Proteomes" id="UP000039865">
    <property type="component" value="Unassembled WGS sequence"/>
</dbReference>
<dbReference type="Gene3D" id="1.20.1250.20">
    <property type="entry name" value="MFS general substrate transporter like domains"/>
    <property type="match status" value="1"/>
</dbReference>
<proteinExistence type="predicted"/>
<dbReference type="GO" id="GO:0022857">
    <property type="term" value="F:transmembrane transporter activity"/>
    <property type="evidence" value="ECO:0007669"/>
    <property type="project" value="InterPro"/>
</dbReference>
<evidence type="ECO:0000313" key="3">
    <source>
        <dbReference type="Proteomes" id="UP000039865"/>
    </source>
</evidence>
<feature type="transmembrane region" description="Helical" evidence="1">
    <location>
        <begin position="416"/>
        <end position="436"/>
    </location>
</feature>
<dbReference type="Pfam" id="PF07690">
    <property type="entry name" value="MFS_1"/>
    <property type="match status" value="1"/>
</dbReference>
<dbReference type="OrthoDB" id="310740at2759"/>
<keyword evidence="1" id="KW-1133">Transmembrane helix</keyword>